<feature type="compositionally biased region" description="Basic and acidic residues" evidence="6">
    <location>
        <begin position="361"/>
        <end position="380"/>
    </location>
</feature>
<dbReference type="InterPro" id="IPR001138">
    <property type="entry name" value="Zn2Cys6_DnaBD"/>
</dbReference>
<comment type="caution">
    <text evidence="8">The sequence shown here is derived from an EMBL/GenBank/DDBJ whole genome shotgun (WGS) entry which is preliminary data.</text>
</comment>
<dbReference type="PROSITE" id="PS50048">
    <property type="entry name" value="ZN2_CY6_FUNGAL_2"/>
    <property type="match status" value="1"/>
</dbReference>
<dbReference type="InterPro" id="IPR050815">
    <property type="entry name" value="TF_fung"/>
</dbReference>
<gene>
    <name evidence="8" type="ORF">SLS58_003641</name>
</gene>
<feature type="domain" description="Zn(2)-C6 fungal-type" evidence="7">
    <location>
        <begin position="264"/>
        <end position="292"/>
    </location>
</feature>
<reference evidence="8 9" key="1">
    <citation type="journal article" date="2023" name="Plant Dis.">
        <title>First Report of Diplodia intermedia Causing Canker and Dieback Diseases on Apple Trees in Canada.</title>
        <authorList>
            <person name="Ellouze W."/>
            <person name="Ilyukhin E."/>
            <person name="Sulman M."/>
            <person name="Ali S."/>
        </authorList>
    </citation>
    <scope>NUCLEOTIDE SEQUENCE [LARGE SCALE GENOMIC DNA]</scope>
    <source>
        <strain evidence="8 9">M45-28</strain>
    </source>
</reference>
<evidence type="ECO:0000256" key="5">
    <source>
        <dbReference type="ARBA" id="ARBA00023242"/>
    </source>
</evidence>
<dbReference type="PANTHER" id="PTHR47338:SF11">
    <property type="entry name" value="ZN(II)2CYS6 TRANSCRIPTION FACTOR (EUROFUNG)"/>
    <property type="match status" value="1"/>
</dbReference>
<dbReference type="InterPro" id="IPR007219">
    <property type="entry name" value="XnlR_reg_dom"/>
</dbReference>
<feature type="region of interest" description="Disordered" evidence="6">
    <location>
        <begin position="173"/>
        <end position="197"/>
    </location>
</feature>
<evidence type="ECO:0000256" key="1">
    <source>
        <dbReference type="ARBA" id="ARBA00004123"/>
    </source>
</evidence>
<sequence length="902" mass="98567">MEPQAESARVAHALPGLHASSRSPDSFGSYRTPPTAIAAPSDRFYGPVSPSQCASSSAASTSEGVQLPSLRTLINPELLNPAAPNASPAPVTRLPSLSGFDSSSSADRPVNGHGYPAREDSQPSSSAGQPVLSAPQPYPAYTAAPSIAASVADARVHAPVTELSHQFLRRGSISSGASAGSENQSPREDPSDGSALRVKRRIGDISRGPARAARCVGQQEVAGEGLCYVYEDGSYCRTIIDGEAVNPSWGVTKAGKPRKRLAQACLTCREKKIKCEPGVPKCAQCTRARRTCRGGLSGQTPNTDGMKLDLLDTLSTSTNQHAEDALSAHPSPPHQPQRAASLSSRGFLKPQHIFNQLGKPGDADEPRKRRHRSSSDERESAFAPRAPADAVRSSAMHAAMARSGLDSDPYEADPALTKHLLDLYFNYVNSSTYAVFAREPFMRWVTNGLPKTADEKLVIYSLLVMGNVFSTDSEWRRIEKQLLDICNSALQKRIGKFTLHMCLSRMYVGLAHFARGRHEEAWDWCGSFLRAVSALKLNLQEGAACDESESLFGFDRRMSEECKQRTFWAGFLMDRYNGFSGGTLFTIDVDDVCVRLPCSKAAYDAGRPLDTPMFDAGHIEERALLRNISPMGYHALVSAIWGDVWIFTTRAARKYTSMRLNEYNTFYDQTNERLDEWLACLPYELQCNEANFYAAVNAGYAGTFVGMHALHQATIMRLNRYARHSSLPPHILSRNAHRANVAARNLLCKIIAPVTKEARSRRLGPGHAFAFATPFPGYAVLIATDILSAGGLASDLPSTIEAINNGLHCVDEIASFWCSARTQQKAVETRLRQLAQIAMGEGARLLRKFEGHEVWRLEKPLESNFAARDDVVYGADDEAYFAALLRSDATKRREVGMSTIVS</sequence>
<dbReference type="Gene3D" id="4.10.240.10">
    <property type="entry name" value="Zn(2)-C6 fungal-type DNA-binding domain"/>
    <property type="match status" value="1"/>
</dbReference>
<dbReference type="Proteomes" id="UP001521184">
    <property type="component" value="Unassembled WGS sequence"/>
</dbReference>
<accession>A0ABR3TWH6</accession>
<feature type="compositionally biased region" description="Low complexity" evidence="6">
    <location>
        <begin position="78"/>
        <end position="105"/>
    </location>
</feature>
<protein>
    <recommendedName>
        <fullName evidence="7">Zn(2)-C6 fungal-type domain-containing protein</fullName>
    </recommendedName>
</protein>
<organism evidence="8 9">
    <name type="scientific">Diplodia intermedia</name>
    <dbReference type="NCBI Taxonomy" id="856260"/>
    <lineage>
        <taxon>Eukaryota</taxon>
        <taxon>Fungi</taxon>
        <taxon>Dikarya</taxon>
        <taxon>Ascomycota</taxon>
        <taxon>Pezizomycotina</taxon>
        <taxon>Dothideomycetes</taxon>
        <taxon>Dothideomycetes incertae sedis</taxon>
        <taxon>Botryosphaeriales</taxon>
        <taxon>Botryosphaeriaceae</taxon>
        <taxon>Diplodia</taxon>
    </lineage>
</organism>
<dbReference type="CDD" id="cd00067">
    <property type="entry name" value="GAL4"/>
    <property type="match status" value="1"/>
</dbReference>
<feature type="region of interest" description="Disordered" evidence="6">
    <location>
        <begin position="78"/>
        <end position="137"/>
    </location>
</feature>
<feature type="region of interest" description="Disordered" evidence="6">
    <location>
        <begin position="1"/>
        <end position="66"/>
    </location>
</feature>
<evidence type="ECO:0000256" key="4">
    <source>
        <dbReference type="ARBA" id="ARBA00023163"/>
    </source>
</evidence>
<keyword evidence="4" id="KW-0804">Transcription</keyword>
<dbReference type="Pfam" id="PF04082">
    <property type="entry name" value="Fungal_trans"/>
    <property type="match status" value="1"/>
</dbReference>
<dbReference type="Pfam" id="PF00172">
    <property type="entry name" value="Zn_clus"/>
    <property type="match status" value="1"/>
</dbReference>
<dbReference type="PANTHER" id="PTHR47338">
    <property type="entry name" value="ZN(II)2CYS6 TRANSCRIPTION FACTOR (EUROFUNG)-RELATED"/>
    <property type="match status" value="1"/>
</dbReference>
<evidence type="ECO:0000256" key="3">
    <source>
        <dbReference type="ARBA" id="ARBA00023015"/>
    </source>
</evidence>
<dbReference type="InterPro" id="IPR036864">
    <property type="entry name" value="Zn2-C6_fun-type_DNA-bd_sf"/>
</dbReference>
<evidence type="ECO:0000256" key="2">
    <source>
        <dbReference type="ARBA" id="ARBA00022723"/>
    </source>
</evidence>
<keyword evidence="3" id="KW-0805">Transcription regulation</keyword>
<comment type="subcellular location">
    <subcellularLocation>
        <location evidence="1">Nucleus</location>
    </subcellularLocation>
</comment>
<dbReference type="EMBL" id="JAKEKT020000018">
    <property type="protein sequence ID" value="KAL1645757.1"/>
    <property type="molecule type" value="Genomic_DNA"/>
</dbReference>
<evidence type="ECO:0000259" key="7">
    <source>
        <dbReference type="PROSITE" id="PS50048"/>
    </source>
</evidence>
<name>A0ABR3TWH6_9PEZI</name>
<keyword evidence="5" id="KW-0539">Nucleus</keyword>
<dbReference type="SUPFAM" id="SSF57701">
    <property type="entry name" value="Zn2/Cys6 DNA-binding domain"/>
    <property type="match status" value="1"/>
</dbReference>
<dbReference type="PROSITE" id="PS00463">
    <property type="entry name" value="ZN2_CY6_FUNGAL_1"/>
    <property type="match status" value="1"/>
</dbReference>
<dbReference type="SMART" id="SM00066">
    <property type="entry name" value="GAL4"/>
    <property type="match status" value="1"/>
</dbReference>
<evidence type="ECO:0000313" key="8">
    <source>
        <dbReference type="EMBL" id="KAL1645757.1"/>
    </source>
</evidence>
<feature type="compositionally biased region" description="Low complexity" evidence="6">
    <location>
        <begin position="49"/>
        <end position="62"/>
    </location>
</feature>
<evidence type="ECO:0000256" key="6">
    <source>
        <dbReference type="SAM" id="MobiDB-lite"/>
    </source>
</evidence>
<keyword evidence="9" id="KW-1185">Reference proteome</keyword>
<dbReference type="CDD" id="cd12148">
    <property type="entry name" value="fungal_TF_MHR"/>
    <property type="match status" value="1"/>
</dbReference>
<evidence type="ECO:0000313" key="9">
    <source>
        <dbReference type="Proteomes" id="UP001521184"/>
    </source>
</evidence>
<keyword evidence="2" id="KW-0479">Metal-binding</keyword>
<feature type="region of interest" description="Disordered" evidence="6">
    <location>
        <begin position="320"/>
        <end position="395"/>
    </location>
</feature>
<proteinExistence type="predicted"/>